<accession>A0ABQ6Z164</accession>
<feature type="domain" description="HTH cro/C1-type" evidence="2">
    <location>
        <begin position="8"/>
        <end position="62"/>
    </location>
</feature>
<dbReference type="PANTHER" id="PTHR46558:SF13">
    <property type="entry name" value="HTH-TYPE TRANSCRIPTIONAL REGULATOR IMMR"/>
    <property type="match status" value="1"/>
</dbReference>
<dbReference type="EMBL" id="MAEL01000031">
    <property type="protein sequence ID" value="KAF1304582.1"/>
    <property type="molecule type" value="Genomic_DNA"/>
</dbReference>
<protein>
    <submittedName>
        <fullName evidence="3">Transcriptional regulator</fullName>
    </submittedName>
</protein>
<reference evidence="3 4" key="1">
    <citation type="submission" date="2016-06" db="EMBL/GenBank/DDBJ databases">
        <title>Four novel species of enterococci isolated from chicken manure.</title>
        <authorList>
            <person name="Van Tyne D."/>
        </authorList>
    </citation>
    <scope>NUCLEOTIDE SEQUENCE [LARGE SCALE GENOMIC DNA]</scope>
    <source>
        <strain evidence="3 4">CU12B</strain>
    </source>
</reference>
<evidence type="ECO:0000259" key="2">
    <source>
        <dbReference type="PROSITE" id="PS50943"/>
    </source>
</evidence>
<dbReference type="PROSITE" id="PS50943">
    <property type="entry name" value="HTH_CROC1"/>
    <property type="match status" value="1"/>
</dbReference>
<dbReference type="Proteomes" id="UP000782705">
    <property type="component" value="Unassembled WGS sequence"/>
</dbReference>
<evidence type="ECO:0000313" key="3">
    <source>
        <dbReference type="EMBL" id="KAF1304582.1"/>
    </source>
</evidence>
<dbReference type="Pfam" id="PF01381">
    <property type="entry name" value="HTH_3"/>
    <property type="match status" value="1"/>
</dbReference>
<dbReference type="CDD" id="cd00093">
    <property type="entry name" value="HTH_XRE"/>
    <property type="match status" value="1"/>
</dbReference>
<evidence type="ECO:0000256" key="1">
    <source>
        <dbReference type="ARBA" id="ARBA00023125"/>
    </source>
</evidence>
<keyword evidence="4" id="KW-1185">Reference proteome</keyword>
<organism evidence="3 4">
    <name type="scientific">Candidatus Enterococcus willemsii</name>
    <dbReference type="NCBI Taxonomy" id="1857215"/>
    <lineage>
        <taxon>Bacteria</taxon>
        <taxon>Bacillati</taxon>
        <taxon>Bacillota</taxon>
        <taxon>Bacilli</taxon>
        <taxon>Lactobacillales</taxon>
        <taxon>Enterococcaceae</taxon>
        <taxon>Enterococcus</taxon>
    </lineage>
</organism>
<sequence>MEHFGERMYRLRKEMGFSQEELAMHLGVTRQTISNWEHDLAQPTLDKAVEIATLFNVSLDELVGRKKSTRQTNELIQSLLDCLVTIYIYPETTTWISVSKTTLKNCKITEVNPTSVRIVRTERKQRIERLIYLKDIVGFKREEG</sequence>
<comment type="caution">
    <text evidence="3">The sequence shown here is derived from an EMBL/GenBank/DDBJ whole genome shotgun (WGS) entry which is preliminary data.</text>
</comment>
<gene>
    <name evidence="3" type="ORF">BAU17_10295</name>
</gene>
<dbReference type="Gene3D" id="1.10.260.40">
    <property type="entry name" value="lambda repressor-like DNA-binding domains"/>
    <property type="match status" value="1"/>
</dbReference>
<dbReference type="SUPFAM" id="SSF47413">
    <property type="entry name" value="lambda repressor-like DNA-binding domains"/>
    <property type="match status" value="1"/>
</dbReference>
<dbReference type="PANTHER" id="PTHR46558">
    <property type="entry name" value="TRACRIPTIONAL REGULATORY PROTEIN-RELATED-RELATED"/>
    <property type="match status" value="1"/>
</dbReference>
<name>A0ABQ6Z164_9ENTE</name>
<dbReference type="InterPro" id="IPR001387">
    <property type="entry name" value="Cro/C1-type_HTH"/>
</dbReference>
<dbReference type="SMART" id="SM00530">
    <property type="entry name" value="HTH_XRE"/>
    <property type="match status" value="1"/>
</dbReference>
<dbReference type="RefSeq" id="WP_161901611.1">
    <property type="nucleotide sequence ID" value="NZ_MAEL01000031.1"/>
</dbReference>
<dbReference type="InterPro" id="IPR010982">
    <property type="entry name" value="Lambda_DNA-bd_dom_sf"/>
</dbReference>
<keyword evidence="1" id="KW-0238">DNA-binding</keyword>
<evidence type="ECO:0000313" key="4">
    <source>
        <dbReference type="Proteomes" id="UP000782705"/>
    </source>
</evidence>
<proteinExistence type="predicted"/>